<name>A0ACC1TCK7_9APHY</name>
<dbReference type="Proteomes" id="UP001148662">
    <property type="component" value="Unassembled WGS sequence"/>
</dbReference>
<proteinExistence type="predicted"/>
<accession>A0ACC1TCK7</accession>
<protein>
    <submittedName>
        <fullName evidence="1">Uncharacterized protein</fullName>
    </submittedName>
</protein>
<reference evidence="1" key="1">
    <citation type="submission" date="2022-07" db="EMBL/GenBank/DDBJ databases">
        <title>Genome Sequence of Phlebia brevispora.</title>
        <authorList>
            <person name="Buettner E."/>
        </authorList>
    </citation>
    <scope>NUCLEOTIDE SEQUENCE</scope>
    <source>
        <strain evidence="1">MPL23</strain>
    </source>
</reference>
<gene>
    <name evidence="1" type="ORF">NM688_g944</name>
</gene>
<organism evidence="1 2">
    <name type="scientific">Phlebia brevispora</name>
    <dbReference type="NCBI Taxonomy" id="194682"/>
    <lineage>
        <taxon>Eukaryota</taxon>
        <taxon>Fungi</taxon>
        <taxon>Dikarya</taxon>
        <taxon>Basidiomycota</taxon>
        <taxon>Agaricomycotina</taxon>
        <taxon>Agaricomycetes</taxon>
        <taxon>Polyporales</taxon>
        <taxon>Meruliaceae</taxon>
        <taxon>Phlebia</taxon>
    </lineage>
</organism>
<evidence type="ECO:0000313" key="2">
    <source>
        <dbReference type="Proteomes" id="UP001148662"/>
    </source>
</evidence>
<dbReference type="EMBL" id="JANHOG010000090">
    <property type="protein sequence ID" value="KAJ3558410.1"/>
    <property type="molecule type" value="Genomic_DNA"/>
</dbReference>
<sequence length="415" mass="45279">MLTQGDLADLNMHPAYLSPHYSSPPQPSQVLESHYATPPERPALLDALSSEPERTAPFQYSSSSLSLALTLPSTSPSSSYLRTPPASQPRTLSSPSTPIIEITPSASSDVSFMSNPQDFMTVSHPASSQYAHNVCQSEPANMPAPAGSDDLAQETNTGYACGDNNSLSPRSAVQAYPTPVSSPLIVTPPVETLPDTSPDTRPAPVQDPHRHYRTPEQKKAAASKNKIPRRKPPDTPGSEPLPPTRLSATLPVTSDATILAYACGHESCWPSEEASSKCCYATSQELNEHWKTEHIDDMSCSTPFRCSLAGCGKSWKSINGLQYHLQISKAHFQRAVTASLVERANADEDDAGKRMKFHKCPRPNCPNKYRQLSGLRYHLAHGHQEESLPTQLEDVPPTLAKKIAKKMEGRTHRRN</sequence>
<keyword evidence="2" id="KW-1185">Reference proteome</keyword>
<evidence type="ECO:0000313" key="1">
    <source>
        <dbReference type="EMBL" id="KAJ3558410.1"/>
    </source>
</evidence>
<comment type="caution">
    <text evidence="1">The sequence shown here is derived from an EMBL/GenBank/DDBJ whole genome shotgun (WGS) entry which is preliminary data.</text>
</comment>